<dbReference type="InParanoid" id="A2FFL6"/>
<keyword evidence="3" id="KW-1185">Reference proteome</keyword>
<dbReference type="Proteomes" id="UP000001542">
    <property type="component" value="Unassembled WGS sequence"/>
</dbReference>
<reference evidence="2" key="2">
    <citation type="journal article" date="2007" name="Science">
        <title>Draft genome sequence of the sexually transmitted pathogen Trichomonas vaginalis.</title>
        <authorList>
            <person name="Carlton J.M."/>
            <person name="Hirt R.P."/>
            <person name="Silva J.C."/>
            <person name="Delcher A.L."/>
            <person name="Schatz M."/>
            <person name="Zhao Q."/>
            <person name="Wortman J.R."/>
            <person name="Bidwell S.L."/>
            <person name="Alsmark U.C.M."/>
            <person name="Besteiro S."/>
            <person name="Sicheritz-Ponten T."/>
            <person name="Noel C.J."/>
            <person name="Dacks J.B."/>
            <person name="Foster P.G."/>
            <person name="Simillion C."/>
            <person name="Van de Peer Y."/>
            <person name="Miranda-Saavedra D."/>
            <person name="Barton G.J."/>
            <person name="Westrop G.D."/>
            <person name="Mueller S."/>
            <person name="Dessi D."/>
            <person name="Fiori P.L."/>
            <person name="Ren Q."/>
            <person name="Paulsen I."/>
            <person name="Zhang H."/>
            <person name="Bastida-Corcuera F.D."/>
            <person name="Simoes-Barbosa A."/>
            <person name="Brown M.T."/>
            <person name="Hayes R.D."/>
            <person name="Mukherjee M."/>
            <person name="Okumura C.Y."/>
            <person name="Schneider R."/>
            <person name="Smith A.J."/>
            <person name="Vanacova S."/>
            <person name="Villalvazo M."/>
            <person name="Haas B.J."/>
            <person name="Pertea M."/>
            <person name="Feldblyum T.V."/>
            <person name="Utterback T.R."/>
            <person name="Shu C.L."/>
            <person name="Osoegawa K."/>
            <person name="de Jong P.J."/>
            <person name="Hrdy I."/>
            <person name="Horvathova L."/>
            <person name="Zubacova Z."/>
            <person name="Dolezal P."/>
            <person name="Malik S.B."/>
            <person name="Logsdon J.M. Jr."/>
            <person name="Henze K."/>
            <person name="Gupta A."/>
            <person name="Wang C.C."/>
            <person name="Dunne R.L."/>
            <person name="Upcroft J.A."/>
            <person name="Upcroft P."/>
            <person name="White O."/>
            <person name="Salzberg S.L."/>
            <person name="Tang P."/>
            <person name="Chiu C.-H."/>
            <person name="Lee Y.-S."/>
            <person name="Embley T.M."/>
            <person name="Coombs G.H."/>
            <person name="Mottram J.C."/>
            <person name="Tachezy J."/>
            <person name="Fraser-Liggett C.M."/>
            <person name="Johnson P.J."/>
        </authorList>
    </citation>
    <scope>NUCLEOTIDE SEQUENCE [LARGE SCALE GENOMIC DNA]</scope>
    <source>
        <strain evidence="2">G3</strain>
    </source>
</reference>
<accession>A2FFL6</accession>
<proteinExistence type="predicted"/>
<dbReference type="KEGG" id="tva:4754065"/>
<dbReference type="EMBL" id="DS113765">
    <property type="protein sequence ID" value="EAX96295.1"/>
    <property type="molecule type" value="Genomic_DNA"/>
</dbReference>
<dbReference type="VEuPathDB" id="TrichDB:TVAGG3_1007980"/>
<dbReference type="AlphaFoldDB" id="A2FFL6"/>
<evidence type="ECO:0000313" key="2">
    <source>
        <dbReference type="EMBL" id="EAX96295.1"/>
    </source>
</evidence>
<evidence type="ECO:0000313" key="3">
    <source>
        <dbReference type="Proteomes" id="UP000001542"/>
    </source>
</evidence>
<feature type="region of interest" description="Disordered" evidence="1">
    <location>
        <begin position="1"/>
        <end position="67"/>
    </location>
</feature>
<protein>
    <submittedName>
        <fullName evidence="2">Uncharacterized protein</fullName>
    </submittedName>
</protein>
<evidence type="ECO:0000256" key="1">
    <source>
        <dbReference type="SAM" id="MobiDB-lite"/>
    </source>
</evidence>
<dbReference type="RefSeq" id="XP_001309225.1">
    <property type="nucleotide sequence ID" value="XM_001309224.1"/>
</dbReference>
<sequence length="67" mass="7316">MAGGIMGAPMPMRGPRPRKPAAPADDDSAAAKTETPEEGVEATSRRRLMKKGRCARTRKFKTEEDED</sequence>
<reference evidence="2" key="1">
    <citation type="submission" date="2006-10" db="EMBL/GenBank/DDBJ databases">
        <authorList>
            <person name="Amadeo P."/>
            <person name="Zhao Q."/>
            <person name="Wortman J."/>
            <person name="Fraser-Liggett C."/>
            <person name="Carlton J."/>
        </authorList>
    </citation>
    <scope>NUCLEOTIDE SEQUENCE</scope>
    <source>
        <strain evidence="2">G3</strain>
    </source>
</reference>
<name>A2FFL6_TRIV3</name>
<gene>
    <name evidence="2" type="ORF">TVAG_264190</name>
</gene>
<feature type="compositionally biased region" description="Basic residues" evidence="1">
    <location>
        <begin position="45"/>
        <end position="59"/>
    </location>
</feature>
<organism evidence="2 3">
    <name type="scientific">Trichomonas vaginalis (strain ATCC PRA-98 / G3)</name>
    <dbReference type="NCBI Taxonomy" id="412133"/>
    <lineage>
        <taxon>Eukaryota</taxon>
        <taxon>Metamonada</taxon>
        <taxon>Parabasalia</taxon>
        <taxon>Trichomonadida</taxon>
        <taxon>Trichomonadidae</taxon>
        <taxon>Trichomonas</taxon>
    </lineage>
</organism>